<dbReference type="EMBL" id="DOZN01000008">
    <property type="protein sequence ID" value="HCC41992.1"/>
    <property type="molecule type" value="Genomic_DNA"/>
</dbReference>
<dbReference type="Pfam" id="PF18765">
    <property type="entry name" value="Polbeta"/>
    <property type="match status" value="1"/>
</dbReference>
<sequence length="230" mass="25788">MDLHHQIINEIKEKYIADKSIAAMFVIGSVARGDYSTTSDIDLILITEQEPENNFEESFVNNLVVEIKKGTVTQYQTKMKDDPMQVWQFLDAKVLFDKNECLQALQNTASEVLTAYTPKNMDAVLKWLSSVKIKIQSAKTVNDTAMIGYQVSNILWKVVQGLYETNNMPTPASTTAYRRIASLKVLPKDFEKVWNEALTGDFAARTAATVSLINFILDTNGYNSSSNGNI</sequence>
<dbReference type="SUPFAM" id="SSF81301">
    <property type="entry name" value="Nucleotidyltransferase"/>
    <property type="match status" value="1"/>
</dbReference>
<dbReference type="InterPro" id="IPR043519">
    <property type="entry name" value="NT_sf"/>
</dbReference>
<dbReference type="InterPro" id="IPR041633">
    <property type="entry name" value="Polbeta"/>
</dbReference>
<evidence type="ECO:0000259" key="1">
    <source>
        <dbReference type="Pfam" id="PF18765"/>
    </source>
</evidence>
<dbReference type="Gene3D" id="3.30.460.10">
    <property type="entry name" value="Beta Polymerase, domain 2"/>
    <property type="match status" value="1"/>
</dbReference>
<protein>
    <recommendedName>
        <fullName evidence="1">Polymerase beta nucleotidyltransferase domain-containing protein</fullName>
    </recommendedName>
</protein>
<dbReference type="AlphaFoldDB" id="A0A3D0ZPM5"/>
<evidence type="ECO:0000313" key="2">
    <source>
        <dbReference type="EMBL" id="HCC41992.1"/>
    </source>
</evidence>
<feature type="domain" description="Polymerase beta nucleotidyltransferase" evidence="1">
    <location>
        <begin position="9"/>
        <end position="99"/>
    </location>
</feature>
<organism evidence="2 3">
    <name type="scientific">candidate division WWE3 bacterium</name>
    <dbReference type="NCBI Taxonomy" id="2053526"/>
    <lineage>
        <taxon>Bacteria</taxon>
        <taxon>Katanobacteria</taxon>
    </lineage>
</organism>
<dbReference type="GO" id="GO:0016779">
    <property type="term" value="F:nucleotidyltransferase activity"/>
    <property type="evidence" value="ECO:0007669"/>
    <property type="project" value="InterPro"/>
</dbReference>
<evidence type="ECO:0000313" key="3">
    <source>
        <dbReference type="Proteomes" id="UP000263336"/>
    </source>
</evidence>
<accession>A0A3D0ZPM5</accession>
<dbReference type="Proteomes" id="UP000263336">
    <property type="component" value="Unassembled WGS sequence"/>
</dbReference>
<reference evidence="2 3" key="1">
    <citation type="journal article" date="2018" name="Nat. Biotechnol.">
        <title>A standardized bacterial taxonomy based on genome phylogeny substantially revises the tree of life.</title>
        <authorList>
            <person name="Parks D.H."/>
            <person name="Chuvochina M."/>
            <person name="Waite D.W."/>
            <person name="Rinke C."/>
            <person name="Skarshewski A."/>
            <person name="Chaumeil P.A."/>
            <person name="Hugenholtz P."/>
        </authorList>
    </citation>
    <scope>NUCLEOTIDE SEQUENCE [LARGE SCALE GENOMIC DNA]</scope>
    <source>
        <strain evidence="2">UBA11701</strain>
    </source>
</reference>
<name>A0A3D0ZPM5_UNCKA</name>
<dbReference type="CDD" id="cd05403">
    <property type="entry name" value="NT_KNTase_like"/>
    <property type="match status" value="1"/>
</dbReference>
<proteinExistence type="predicted"/>
<comment type="caution">
    <text evidence="2">The sequence shown here is derived from an EMBL/GenBank/DDBJ whole genome shotgun (WGS) entry which is preliminary data.</text>
</comment>
<gene>
    <name evidence="2" type="ORF">DEP93_00790</name>
</gene>